<dbReference type="EMBL" id="FMYI01000006">
    <property type="protein sequence ID" value="SDC28158.1"/>
    <property type="molecule type" value="Genomic_DNA"/>
</dbReference>
<dbReference type="CDD" id="cd01392">
    <property type="entry name" value="HTH_LacI"/>
    <property type="match status" value="1"/>
</dbReference>
<dbReference type="PANTHER" id="PTHR30146">
    <property type="entry name" value="LACI-RELATED TRANSCRIPTIONAL REPRESSOR"/>
    <property type="match status" value="1"/>
</dbReference>
<dbReference type="InterPro" id="IPR028082">
    <property type="entry name" value="Peripla_BP_I"/>
</dbReference>
<dbReference type="PROSITE" id="PS00356">
    <property type="entry name" value="HTH_LACI_1"/>
    <property type="match status" value="1"/>
</dbReference>
<protein>
    <submittedName>
        <fullName evidence="5">Transcriptional regulator, LacI family</fullName>
    </submittedName>
</protein>
<reference evidence="6" key="1">
    <citation type="submission" date="2016-09" db="EMBL/GenBank/DDBJ databases">
        <authorList>
            <person name="Varghese N."/>
            <person name="Submissions S."/>
        </authorList>
    </citation>
    <scope>NUCLEOTIDE SEQUENCE [LARGE SCALE GENOMIC DNA]</scope>
    <source>
        <strain evidence="6">S5</strain>
    </source>
</reference>
<evidence type="ECO:0000256" key="1">
    <source>
        <dbReference type="ARBA" id="ARBA00023015"/>
    </source>
</evidence>
<evidence type="ECO:0000259" key="4">
    <source>
        <dbReference type="PROSITE" id="PS50932"/>
    </source>
</evidence>
<feature type="domain" description="HTH lacI-type" evidence="4">
    <location>
        <begin position="1"/>
        <end position="55"/>
    </location>
</feature>
<dbReference type="PRINTS" id="PR00036">
    <property type="entry name" value="HTHLACI"/>
</dbReference>
<organism evidence="5 6">
    <name type="scientific">Pelagirhabdus alkalitolerans</name>
    <dbReference type="NCBI Taxonomy" id="1612202"/>
    <lineage>
        <taxon>Bacteria</taxon>
        <taxon>Bacillati</taxon>
        <taxon>Bacillota</taxon>
        <taxon>Bacilli</taxon>
        <taxon>Bacillales</taxon>
        <taxon>Bacillaceae</taxon>
        <taxon>Pelagirhabdus</taxon>
    </lineage>
</organism>
<dbReference type="SUPFAM" id="SSF53822">
    <property type="entry name" value="Periplasmic binding protein-like I"/>
    <property type="match status" value="1"/>
</dbReference>
<dbReference type="InterPro" id="IPR010982">
    <property type="entry name" value="Lambda_DNA-bd_dom_sf"/>
</dbReference>
<dbReference type="GO" id="GO:0003700">
    <property type="term" value="F:DNA-binding transcription factor activity"/>
    <property type="evidence" value="ECO:0007669"/>
    <property type="project" value="TreeGrafter"/>
</dbReference>
<dbReference type="InterPro" id="IPR046335">
    <property type="entry name" value="LacI/GalR-like_sensor"/>
</dbReference>
<keyword evidence="2" id="KW-0238">DNA-binding</keyword>
<dbReference type="Gene3D" id="3.40.50.2300">
    <property type="match status" value="2"/>
</dbReference>
<dbReference type="Pfam" id="PF00356">
    <property type="entry name" value="LacI"/>
    <property type="match status" value="1"/>
</dbReference>
<dbReference type="OrthoDB" id="3180992at2"/>
<keyword evidence="6" id="KW-1185">Reference proteome</keyword>
<dbReference type="Proteomes" id="UP000242949">
    <property type="component" value="Unassembled WGS sequence"/>
</dbReference>
<evidence type="ECO:0000313" key="5">
    <source>
        <dbReference type="EMBL" id="SDC28158.1"/>
    </source>
</evidence>
<dbReference type="Pfam" id="PF13377">
    <property type="entry name" value="Peripla_BP_3"/>
    <property type="match status" value="1"/>
</dbReference>
<sequence length="331" mass="36546">MKIKDIAKLAGVSPATVSRVMNNKGYVKAEKRKAVERVIRDVNYQPNEIAKSLKNQKSKMIGVIVPKISTETASRVVDGITTVAKEHGYQLIIANTNLDVEEEIRYLNFLSNKLVDGIIMMATEITPIHEEVMSQLTIPIVIVGQKLEGYTSVLHDDYRASKAMVNYLIDKGHTDIAFIGVDPKDEAVGVIRKKAYTDALEEAGISVSNQQFAIGDFEIETAYKSMGELLTRSQPTAVFAVTDHLAIGAIHSISDHGLRIPDDISVVGIGDVKLAKYFSPPLTTVHYMFKTSGIKAAEALFENIQTGVRKNQDIMIDFQFEERSSVCSIIK</sequence>
<dbReference type="SMART" id="SM00354">
    <property type="entry name" value="HTH_LACI"/>
    <property type="match status" value="1"/>
</dbReference>
<dbReference type="AlphaFoldDB" id="A0A1G6KBB3"/>
<name>A0A1G6KBB3_9BACI</name>
<dbReference type="RefSeq" id="WP_090795789.1">
    <property type="nucleotide sequence ID" value="NZ_FMYI01000006.1"/>
</dbReference>
<keyword evidence="1" id="KW-0805">Transcription regulation</keyword>
<dbReference type="PROSITE" id="PS50932">
    <property type="entry name" value="HTH_LACI_2"/>
    <property type="match status" value="1"/>
</dbReference>
<gene>
    <name evidence="5" type="ORF">SAMN05421734_10623</name>
</gene>
<proteinExistence type="predicted"/>
<accession>A0A1G6KBB3</accession>
<evidence type="ECO:0000313" key="6">
    <source>
        <dbReference type="Proteomes" id="UP000242949"/>
    </source>
</evidence>
<dbReference type="InterPro" id="IPR000843">
    <property type="entry name" value="HTH_LacI"/>
</dbReference>
<dbReference type="GO" id="GO:0000976">
    <property type="term" value="F:transcription cis-regulatory region binding"/>
    <property type="evidence" value="ECO:0007669"/>
    <property type="project" value="TreeGrafter"/>
</dbReference>
<dbReference type="SUPFAM" id="SSF47413">
    <property type="entry name" value="lambda repressor-like DNA-binding domains"/>
    <property type="match status" value="1"/>
</dbReference>
<dbReference type="Gene3D" id="1.10.260.40">
    <property type="entry name" value="lambda repressor-like DNA-binding domains"/>
    <property type="match status" value="1"/>
</dbReference>
<dbReference type="PANTHER" id="PTHR30146:SF109">
    <property type="entry name" value="HTH-TYPE TRANSCRIPTIONAL REGULATOR GALS"/>
    <property type="match status" value="1"/>
</dbReference>
<evidence type="ECO:0000256" key="2">
    <source>
        <dbReference type="ARBA" id="ARBA00023125"/>
    </source>
</evidence>
<dbReference type="STRING" id="1612202.SAMN05421734_10623"/>
<keyword evidence="3" id="KW-0804">Transcription</keyword>
<dbReference type="CDD" id="cd01542">
    <property type="entry name" value="PBP1_TreR-like"/>
    <property type="match status" value="1"/>
</dbReference>
<evidence type="ECO:0000256" key="3">
    <source>
        <dbReference type="ARBA" id="ARBA00023163"/>
    </source>
</evidence>